<feature type="domain" description="Response regulatory" evidence="11">
    <location>
        <begin position="960"/>
        <end position="1079"/>
    </location>
</feature>
<dbReference type="InterPro" id="IPR008207">
    <property type="entry name" value="Sig_transdc_His_kin_Hpt_dom"/>
</dbReference>
<dbReference type="InterPro" id="IPR004358">
    <property type="entry name" value="Sig_transdc_His_kin-like_C"/>
</dbReference>
<feature type="domain" description="HPt" evidence="13">
    <location>
        <begin position="1148"/>
        <end position="1241"/>
    </location>
</feature>
<dbReference type="InterPro" id="IPR036641">
    <property type="entry name" value="HPT_dom_sf"/>
</dbReference>
<organism evidence="14 15">
    <name type="scientific">Burkholderia stagnalis</name>
    <dbReference type="NCBI Taxonomy" id="1503054"/>
    <lineage>
        <taxon>Bacteria</taxon>
        <taxon>Pseudomonadati</taxon>
        <taxon>Pseudomonadota</taxon>
        <taxon>Betaproteobacteria</taxon>
        <taxon>Burkholderiales</taxon>
        <taxon>Burkholderiaceae</taxon>
        <taxon>Burkholderia</taxon>
        <taxon>Burkholderia cepacia complex</taxon>
    </lineage>
</organism>
<reference evidence="14 15" key="1">
    <citation type="submission" date="2018-08" db="EMBL/GenBank/DDBJ databases">
        <title>Comparative analysis of Burkholderia isolates from Puerto Rico.</title>
        <authorList>
            <person name="Hall C."/>
            <person name="Sahl J."/>
            <person name="Wagner D."/>
        </authorList>
    </citation>
    <scope>NUCLEOTIDE SEQUENCE [LARGE SCALE GENOMIC DNA]</scope>
    <source>
        <strain evidence="14 15">Bp8966</strain>
    </source>
</reference>
<evidence type="ECO:0000256" key="3">
    <source>
        <dbReference type="ARBA" id="ARBA00012438"/>
    </source>
</evidence>
<dbReference type="SUPFAM" id="SSF47384">
    <property type="entry name" value="Homodimeric domain of signal transducing histidine kinase"/>
    <property type="match status" value="1"/>
</dbReference>
<dbReference type="EC" id="2.7.13.3" evidence="3"/>
<dbReference type="InterPro" id="IPR011006">
    <property type="entry name" value="CheY-like_superfamily"/>
</dbReference>
<evidence type="ECO:0000256" key="6">
    <source>
        <dbReference type="ARBA" id="ARBA00022777"/>
    </source>
</evidence>
<evidence type="ECO:0000256" key="1">
    <source>
        <dbReference type="ARBA" id="ARBA00000085"/>
    </source>
</evidence>
<dbReference type="Pfam" id="PF00512">
    <property type="entry name" value="HisKA"/>
    <property type="match status" value="1"/>
</dbReference>
<comment type="caution">
    <text evidence="14">The sequence shown here is derived from an EMBL/GenBank/DDBJ whole genome shotgun (WGS) entry which is preliminary data.</text>
</comment>
<dbReference type="GO" id="GO:0016301">
    <property type="term" value="F:kinase activity"/>
    <property type="evidence" value="ECO:0007669"/>
    <property type="project" value="UniProtKB-KW"/>
</dbReference>
<dbReference type="PROSITE" id="PS50894">
    <property type="entry name" value="HPT"/>
    <property type="match status" value="1"/>
</dbReference>
<feature type="domain" description="Histidine kinase" evidence="10">
    <location>
        <begin position="568"/>
        <end position="785"/>
    </location>
</feature>
<feature type="domain" description="HAMP" evidence="12">
    <location>
        <begin position="493"/>
        <end position="546"/>
    </location>
</feature>
<dbReference type="Proteomes" id="UP000281098">
    <property type="component" value="Unassembled WGS sequence"/>
</dbReference>
<dbReference type="RefSeq" id="WP_124490628.1">
    <property type="nucleotide sequence ID" value="NZ_QTOI01000002.1"/>
</dbReference>
<evidence type="ECO:0000313" key="14">
    <source>
        <dbReference type="EMBL" id="RQY99122.1"/>
    </source>
</evidence>
<dbReference type="CDD" id="cd06225">
    <property type="entry name" value="HAMP"/>
    <property type="match status" value="1"/>
</dbReference>
<comment type="catalytic activity">
    <reaction evidence="1">
        <text>ATP + protein L-histidine = ADP + protein N-phospho-L-histidine.</text>
        <dbReference type="EC" id="2.7.13.3"/>
    </reaction>
</comment>
<dbReference type="Pfam" id="PF00072">
    <property type="entry name" value="Response_reg"/>
    <property type="match status" value="2"/>
</dbReference>
<dbReference type="CDD" id="cd16922">
    <property type="entry name" value="HATPase_EvgS-ArcB-TorS-like"/>
    <property type="match status" value="1"/>
</dbReference>
<dbReference type="CDD" id="cd00082">
    <property type="entry name" value="HisKA"/>
    <property type="match status" value="1"/>
</dbReference>
<evidence type="ECO:0000259" key="10">
    <source>
        <dbReference type="PROSITE" id="PS50109"/>
    </source>
</evidence>
<sequence length="1262" mass="133082">MDIKAKLVASTSLMLLGVLAISATSLLAVHGIASGVRTLTTESLPLQTHSNTLQRTYGDLVTDFGRLAQAQDGAGQEAVTAAIGAQLQRIAVEAAAIRAIDAHGVDVPSAELRSMLASMNAGVGQRLRSNAMLDAESARVAHVRESSAALLGVIGKETGRLDSRAVAAVTDALAANTASNRAIHALDQARADVKDVIVLVDAIDDAPSRYRLVPLGERLKAALDGARNGVAIAAANGDADATRDVVATLGRLETDLLDGAAGLVALRGRALAEPAVKARYRAAKADLSTSLQSLDTKLAEIVDPYAMRIFKARRRLDEATAFQQQAARIKYLSVLVNGRIEELTAHLRVAAQSADTGQLARADREIRTGVDALAESANALRAALVASGQGELSRTQDVVPLAAELAGSARRIVATKQRTLANDAAMQRIVADIDTTANRLEAAAEQAVLRVDLQQRSIVSQVYRAMAGAVAMIVVVSLLLAVVGLAISHRIGTSISRPLSNLTRTMARIRGGSDLSLRMRHRGTDEVATLIAGFNTMLDEIERRDVELQAAIAAAEAANSAKSEFLARMSHEIRTPMNGVLGMTELLQRTTLTAKQRNFVDTVYRSGQTLLTIIDDILDFSKIEAGKLVLERIAFNLYQLLDDVVSLLEPMARRKALALRLRKHDPVPQWVRGDPVRLRQILTNLVGNAIKFTERGQVELAVSSPEHGLVVFTIADSGIGIAPDVSAQLFKPFQQADSSTARQYGGTGLGLVISRQLAEMMGGTLSVESAPGQGSVFTVTARLEPADAAGAAATSASRSLAGLKVLIADDSETDRSVLVEHAIEWRLRVATASGGDDALAQLRAAADDGQPFDLAIVDVRMPGMDGISLVRHIRGDPALRALRIITLTAFERMDSIQVARELGIDARLTKPLHGADLYACIASVMRVTPPRLPSAAPADADAGAGVAPEGGPPYGAAPARVLLVEDNPVNQQIALAMLEDTGYAVEVAENGREALDRLLEDRFDVVLMDCQMPLMDGFEATQWLRLREAETGAARLPVIALTANAISGDRERCLAAGMDDYLSKPFSRDALLQMLARFARGGARSMAQAHEGASDAAGAGAAKATAEAAVDVAAQATADSASTAPDDDANVIDRKALDALRALQRPGRPDVLTRIIDQFDLDAPRLIAGMHAAVAAGDADALKLASHTLKSSSANVGAHALSVRCREIEQLARAADVAAAASLVAGAAADFARAQAVLRAQRVDVDANTAARAQPEKEGTQP</sequence>
<evidence type="ECO:0000259" key="13">
    <source>
        <dbReference type="PROSITE" id="PS50894"/>
    </source>
</evidence>
<name>A0ABX9YW76_9BURK</name>
<evidence type="ECO:0000256" key="4">
    <source>
        <dbReference type="ARBA" id="ARBA00022553"/>
    </source>
</evidence>
<feature type="modified residue" description="4-aspartylphosphate" evidence="9">
    <location>
        <position position="858"/>
    </location>
</feature>
<feature type="domain" description="Response regulatory" evidence="11">
    <location>
        <begin position="804"/>
        <end position="925"/>
    </location>
</feature>
<dbReference type="Gene3D" id="3.40.50.2300">
    <property type="match status" value="2"/>
</dbReference>
<dbReference type="PROSITE" id="PS50885">
    <property type="entry name" value="HAMP"/>
    <property type="match status" value="1"/>
</dbReference>
<dbReference type="Gene3D" id="1.20.120.160">
    <property type="entry name" value="HPT domain"/>
    <property type="match status" value="1"/>
</dbReference>
<dbReference type="SMART" id="SM00388">
    <property type="entry name" value="HisKA"/>
    <property type="match status" value="1"/>
</dbReference>
<evidence type="ECO:0000256" key="5">
    <source>
        <dbReference type="ARBA" id="ARBA00022679"/>
    </source>
</evidence>
<keyword evidence="4 9" id="KW-0597">Phosphoprotein</keyword>
<feature type="modified residue" description="Phosphohistidine" evidence="8">
    <location>
        <position position="1187"/>
    </location>
</feature>
<dbReference type="Gene3D" id="6.10.340.10">
    <property type="match status" value="1"/>
</dbReference>
<dbReference type="PROSITE" id="PS50110">
    <property type="entry name" value="RESPONSE_REGULATORY"/>
    <property type="match status" value="2"/>
</dbReference>
<dbReference type="SMART" id="SM00304">
    <property type="entry name" value="HAMP"/>
    <property type="match status" value="1"/>
</dbReference>
<dbReference type="SUPFAM" id="SSF158472">
    <property type="entry name" value="HAMP domain-like"/>
    <property type="match status" value="1"/>
</dbReference>
<dbReference type="InterPro" id="IPR003594">
    <property type="entry name" value="HATPase_dom"/>
</dbReference>
<dbReference type="SUPFAM" id="SSF55874">
    <property type="entry name" value="ATPase domain of HSP90 chaperone/DNA topoisomerase II/histidine kinase"/>
    <property type="match status" value="1"/>
</dbReference>
<evidence type="ECO:0000256" key="7">
    <source>
        <dbReference type="ARBA" id="ARBA00023012"/>
    </source>
</evidence>
<gene>
    <name evidence="14" type="ORF">DF017_02410</name>
</gene>
<dbReference type="PANTHER" id="PTHR45339">
    <property type="entry name" value="HYBRID SIGNAL TRANSDUCTION HISTIDINE KINASE J"/>
    <property type="match status" value="1"/>
</dbReference>
<dbReference type="SUPFAM" id="SSF47226">
    <property type="entry name" value="Histidine-containing phosphotransfer domain, HPT domain"/>
    <property type="match status" value="1"/>
</dbReference>
<evidence type="ECO:0000259" key="11">
    <source>
        <dbReference type="PROSITE" id="PS50110"/>
    </source>
</evidence>
<dbReference type="InterPro" id="IPR001789">
    <property type="entry name" value="Sig_transdc_resp-reg_receiver"/>
</dbReference>
<dbReference type="SMART" id="SM00448">
    <property type="entry name" value="REC"/>
    <property type="match status" value="2"/>
</dbReference>
<dbReference type="Pfam" id="PF01627">
    <property type="entry name" value="Hpt"/>
    <property type="match status" value="1"/>
</dbReference>
<comment type="subcellular location">
    <subcellularLocation>
        <location evidence="2">Membrane</location>
    </subcellularLocation>
</comment>
<dbReference type="InterPro" id="IPR036097">
    <property type="entry name" value="HisK_dim/P_sf"/>
</dbReference>
<keyword evidence="15" id="KW-1185">Reference proteome</keyword>
<accession>A0ABX9YW76</accession>
<evidence type="ECO:0000259" key="12">
    <source>
        <dbReference type="PROSITE" id="PS50885"/>
    </source>
</evidence>
<dbReference type="InterPro" id="IPR003661">
    <property type="entry name" value="HisK_dim/P_dom"/>
</dbReference>
<protein>
    <recommendedName>
        <fullName evidence="3">histidine kinase</fullName>
        <ecNumber evidence="3">2.7.13.3</ecNumber>
    </recommendedName>
</protein>
<dbReference type="SUPFAM" id="SSF52172">
    <property type="entry name" value="CheY-like"/>
    <property type="match status" value="2"/>
</dbReference>
<dbReference type="SMART" id="SM00387">
    <property type="entry name" value="HATPase_c"/>
    <property type="match status" value="1"/>
</dbReference>
<evidence type="ECO:0000256" key="8">
    <source>
        <dbReference type="PROSITE-ProRule" id="PRU00110"/>
    </source>
</evidence>
<dbReference type="PANTHER" id="PTHR45339:SF5">
    <property type="entry name" value="HISTIDINE KINASE"/>
    <property type="match status" value="1"/>
</dbReference>
<dbReference type="PRINTS" id="PR00344">
    <property type="entry name" value="BCTRLSENSOR"/>
</dbReference>
<dbReference type="Pfam" id="PF00672">
    <property type="entry name" value="HAMP"/>
    <property type="match status" value="1"/>
</dbReference>
<keyword evidence="6 14" id="KW-0418">Kinase</keyword>
<proteinExistence type="predicted"/>
<feature type="modified residue" description="4-aspartylphosphate" evidence="9">
    <location>
        <position position="1009"/>
    </location>
</feature>
<dbReference type="CDD" id="cd17546">
    <property type="entry name" value="REC_hyHK_CKI1_RcsC-like"/>
    <property type="match status" value="2"/>
</dbReference>
<evidence type="ECO:0000256" key="2">
    <source>
        <dbReference type="ARBA" id="ARBA00004370"/>
    </source>
</evidence>
<evidence type="ECO:0000256" key="9">
    <source>
        <dbReference type="PROSITE-ProRule" id="PRU00169"/>
    </source>
</evidence>
<evidence type="ECO:0000313" key="15">
    <source>
        <dbReference type="Proteomes" id="UP000281098"/>
    </source>
</evidence>
<dbReference type="InterPro" id="IPR003660">
    <property type="entry name" value="HAMP_dom"/>
</dbReference>
<keyword evidence="5" id="KW-0808">Transferase</keyword>
<dbReference type="PROSITE" id="PS50109">
    <property type="entry name" value="HIS_KIN"/>
    <property type="match status" value="1"/>
</dbReference>
<dbReference type="Gene3D" id="3.30.565.10">
    <property type="entry name" value="Histidine kinase-like ATPase, C-terminal domain"/>
    <property type="match status" value="1"/>
</dbReference>
<dbReference type="Gene3D" id="1.10.287.130">
    <property type="match status" value="1"/>
</dbReference>
<dbReference type="Pfam" id="PF02518">
    <property type="entry name" value="HATPase_c"/>
    <property type="match status" value="1"/>
</dbReference>
<dbReference type="InterPro" id="IPR036890">
    <property type="entry name" value="HATPase_C_sf"/>
</dbReference>
<keyword evidence="7" id="KW-0902">Two-component regulatory system</keyword>
<dbReference type="EMBL" id="QTPM01000002">
    <property type="protein sequence ID" value="RQY99122.1"/>
    <property type="molecule type" value="Genomic_DNA"/>
</dbReference>
<dbReference type="InterPro" id="IPR005467">
    <property type="entry name" value="His_kinase_dom"/>
</dbReference>